<sequence>MPACMQLQSDIEAKESLYFRLKSILSVKSVIYAIFHSDEKTTNNEESNVKKR</sequence>
<dbReference type="EMBL" id="CAOF01000200">
    <property type="protein sequence ID" value="CCO50315.1"/>
    <property type="molecule type" value="Genomic_DNA"/>
</dbReference>
<gene>
    <name evidence="1" type="ORF">VIBNISOn1_p0152</name>
</gene>
<dbReference type="Proteomes" id="UP000018211">
    <property type="component" value="Unassembled WGS sequence"/>
</dbReference>
<dbReference type="AlphaFoldDB" id="A0AAV2VZW2"/>
<evidence type="ECO:0000313" key="1">
    <source>
        <dbReference type="EMBL" id="CCO50315.1"/>
    </source>
</evidence>
<accession>A0AAV2VZW2</accession>
<comment type="caution">
    <text evidence="1">The sequence shown here is derived from an EMBL/GenBank/DDBJ whole genome shotgun (WGS) entry which is preliminary data.</text>
</comment>
<proteinExistence type="predicted"/>
<protein>
    <submittedName>
        <fullName evidence="1">Uncharacterized protein</fullName>
    </submittedName>
</protein>
<reference evidence="1 2" key="1">
    <citation type="journal article" date="2013" name="ISME J.">
        <title>Comparative genomics of pathogenic lineages of Vibrio nigripulchritudo identifies virulence-associated traits.</title>
        <authorList>
            <person name="Goudenege D."/>
            <person name="Labreuche Y."/>
            <person name="Krin E."/>
            <person name="Ansquer D."/>
            <person name="Mangenot S."/>
            <person name="Calteau A."/>
            <person name="Medigue C."/>
            <person name="Mazel D."/>
            <person name="Polz M.F."/>
            <person name="Le Roux F."/>
        </authorList>
    </citation>
    <scope>NUCLEOTIDE SEQUENCE [LARGE SCALE GENOMIC DNA]</scope>
    <source>
        <strain evidence="1 2">SOn1</strain>
    </source>
</reference>
<evidence type="ECO:0000313" key="2">
    <source>
        <dbReference type="Proteomes" id="UP000018211"/>
    </source>
</evidence>
<name>A0AAV2VZW2_9VIBR</name>
<organism evidence="1 2">
    <name type="scientific">Vibrio nigripulchritudo SOn1</name>
    <dbReference type="NCBI Taxonomy" id="1238450"/>
    <lineage>
        <taxon>Bacteria</taxon>
        <taxon>Pseudomonadati</taxon>
        <taxon>Pseudomonadota</taxon>
        <taxon>Gammaproteobacteria</taxon>
        <taxon>Vibrionales</taxon>
        <taxon>Vibrionaceae</taxon>
        <taxon>Vibrio</taxon>
    </lineage>
</organism>